<organism evidence="2 3">
    <name type="scientific">Hypsibius exemplaris</name>
    <name type="common">Freshwater tardigrade</name>
    <dbReference type="NCBI Taxonomy" id="2072580"/>
    <lineage>
        <taxon>Eukaryota</taxon>
        <taxon>Metazoa</taxon>
        <taxon>Ecdysozoa</taxon>
        <taxon>Tardigrada</taxon>
        <taxon>Eutardigrada</taxon>
        <taxon>Parachela</taxon>
        <taxon>Hypsibioidea</taxon>
        <taxon>Hypsibiidae</taxon>
        <taxon>Hypsibius</taxon>
    </lineage>
</organism>
<comment type="caution">
    <text evidence="2">The sequence shown here is derived from an EMBL/GenBank/DDBJ whole genome shotgun (WGS) entry which is preliminary data.</text>
</comment>
<gene>
    <name evidence="2" type="ORF">BV898_03791</name>
</gene>
<keyword evidence="3" id="KW-1185">Reference proteome</keyword>
<dbReference type="Proteomes" id="UP000192578">
    <property type="component" value="Unassembled WGS sequence"/>
</dbReference>
<sequence length="107" mass="12267">MKANNIHKIFTPEFVGKPSAEINPIQMLKTRAMRCKMIPHNERPVLSVVEDESQDPSSSAVDTVGQNLHRGSSRPILDQQNRTRTLRHSVSSSVNNNRRKTSKKWYR</sequence>
<accession>A0A1W0X4H7</accession>
<name>A0A1W0X4H7_HYPEX</name>
<feature type="compositionally biased region" description="Polar residues" evidence="1">
    <location>
        <begin position="55"/>
        <end position="70"/>
    </location>
</feature>
<dbReference type="EMBL" id="MTYJ01000018">
    <property type="protein sequence ID" value="OQV22291.1"/>
    <property type="molecule type" value="Genomic_DNA"/>
</dbReference>
<feature type="compositionally biased region" description="Basic residues" evidence="1">
    <location>
        <begin position="97"/>
        <end position="107"/>
    </location>
</feature>
<proteinExistence type="predicted"/>
<evidence type="ECO:0000313" key="3">
    <source>
        <dbReference type="Proteomes" id="UP000192578"/>
    </source>
</evidence>
<protein>
    <submittedName>
        <fullName evidence="2">Uncharacterized protein</fullName>
    </submittedName>
</protein>
<dbReference type="AlphaFoldDB" id="A0A1W0X4H7"/>
<feature type="region of interest" description="Disordered" evidence="1">
    <location>
        <begin position="48"/>
        <end position="107"/>
    </location>
</feature>
<reference evidence="3" key="1">
    <citation type="submission" date="2017-01" db="EMBL/GenBank/DDBJ databases">
        <title>Comparative genomics of anhydrobiosis in the tardigrade Hypsibius dujardini.</title>
        <authorList>
            <person name="Yoshida Y."/>
            <person name="Koutsovoulos G."/>
            <person name="Laetsch D."/>
            <person name="Stevens L."/>
            <person name="Kumar S."/>
            <person name="Horikawa D."/>
            <person name="Ishino K."/>
            <person name="Komine S."/>
            <person name="Tomita M."/>
            <person name="Blaxter M."/>
            <person name="Arakawa K."/>
        </authorList>
    </citation>
    <scope>NUCLEOTIDE SEQUENCE [LARGE SCALE GENOMIC DNA]</scope>
    <source>
        <strain evidence="3">Z151</strain>
    </source>
</reference>
<evidence type="ECO:0000256" key="1">
    <source>
        <dbReference type="SAM" id="MobiDB-lite"/>
    </source>
</evidence>
<evidence type="ECO:0000313" key="2">
    <source>
        <dbReference type="EMBL" id="OQV22291.1"/>
    </source>
</evidence>